<evidence type="ECO:0000313" key="2">
    <source>
        <dbReference type="Proteomes" id="UP000789920"/>
    </source>
</evidence>
<evidence type="ECO:0000313" key="1">
    <source>
        <dbReference type="EMBL" id="CAG8593653.1"/>
    </source>
</evidence>
<protein>
    <submittedName>
        <fullName evidence="1">1677_t:CDS:1</fullName>
    </submittedName>
</protein>
<reference evidence="1" key="1">
    <citation type="submission" date="2021-06" db="EMBL/GenBank/DDBJ databases">
        <authorList>
            <person name="Kallberg Y."/>
            <person name="Tangrot J."/>
            <person name="Rosling A."/>
        </authorList>
    </citation>
    <scope>NUCLEOTIDE SEQUENCE</scope>
    <source>
        <strain evidence="1">MA461A</strain>
    </source>
</reference>
<accession>A0ACA9MIU7</accession>
<proteinExistence type="predicted"/>
<gene>
    <name evidence="1" type="ORF">RPERSI_LOCUS5641</name>
</gene>
<keyword evidence="2" id="KW-1185">Reference proteome</keyword>
<organism evidence="1 2">
    <name type="scientific">Racocetra persica</name>
    <dbReference type="NCBI Taxonomy" id="160502"/>
    <lineage>
        <taxon>Eukaryota</taxon>
        <taxon>Fungi</taxon>
        <taxon>Fungi incertae sedis</taxon>
        <taxon>Mucoromycota</taxon>
        <taxon>Glomeromycotina</taxon>
        <taxon>Glomeromycetes</taxon>
        <taxon>Diversisporales</taxon>
        <taxon>Gigasporaceae</taxon>
        <taxon>Racocetra</taxon>
    </lineage>
</organism>
<comment type="caution">
    <text evidence="1">The sequence shown here is derived from an EMBL/GenBank/DDBJ whole genome shotgun (WGS) entry which is preliminary data.</text>
</comment>
<name>A0ACA9MIU7_9GLOM</name>
<dbReference type="EMBL" id="CAJVQC010008525">
    <property type="protein sequence ID" value="CAG8593653.1"/>
    <property type="molecule type" value="Genomic_DNA"/>
</dbReference>
<sequence length="246" mass="28621">MDELLEHVKNTVIKEEMDDETIILNVGGIKFETTRTSLIAHPETTLGKLLNPKNPEAIKPVKPGSNEYFIDRNGHAFYFILEYYRTGEILWGDEIFESKEFKEFPVSKRAIELETEYFKIPIDYEKRAARNLQQGATIIDKFCEKLIPFINEAISRFISELKISYAIGGDYAYCEPFTNYENGEWFYEFKKQGYALLNNEKIVNAMEKRLKKHFPPIKVKAQISGNYAYLFISDFFDINALADSLE</sequence>
<dbReference type="Proteomes" id="UP000789920">
    <property type="component" value="Unassembled WGS sequence"/>
</dbReference>